<dbReference type="Gene3D" id="6.10.140.530">
    <property type="match status" value="1"/>
</dbReference>
<gene>
    <name evidence="3" type="ORF">ACF05T_27030</name>
</gene>
<reference evidence="3 4" key="1">
    <citation type="submission" date="2024-10" db="EMBL/GenBank/DDBJ databases">
        <title>The Natural Products Discovery Center: Release of the First 8490 Sequenced Strains for Exploring Actinobacteria Biosynthetic Diversity.</title>
        <authorList>
            <person name="Kalkreuter E."/>
            <person name="Kautsar S.A."/>
            <person name="Yang D."/>
            <person name="Bader C.D."/>
            <person name="Teijaro C.N."/>
            <person name="Fluegel L."/>
            <person name="Davis C.M."/>
            <person name="Simpson J.R."/>
            <person name="Lauterbach L."/>
            <person name="Steele A.D."/>
            <person name="Gui C."/>
            <person name="Meng S."/>
            <person name="Li G."/>
            <person name="Viehrig K."/>
            <person name="Ye F."/>
            <person name="Su P."/>
            <person name="Kiefer A.F."/>
            <person name="Nichols A."/>
            <person name="Cepeda A.J."/>
            <person name="Yan W."/>
            <person name="Fan B."/>
            <person name="Jiang Y."/>
            <person name="Adhikari A."/>
            <person name="Zheng C.-J."/>
            <person name="Schuster L."/>
            <person name="Cowan T.M."/>
            <person name="Smanski M.J."/>
            <person name="Chevrette M.G."/>
            <person name="De Carvalho L.P.S."/>
            <person name="Shen B."/>
        </authorList>
    </citation>
    <scope>NUCLEOTIDE SEQUENCE [LARGE SCALE GENOMIC DNA]</scope>
    <source>
        <strain evidence="3 4">NPDC015755</strain>
    </source>
</reference>
<dbReference type="EMBL" id="JBIBSM010000016">
    <property type="protein sequence ID" value="MFF8279719.1"/>
    <property type="molecule type" value="Genomic_DNA"/>
</dbReference>
<evidence type="ECO:0000256" key="1">
    <source>
        <dbReference type="SAM" id="MobiDB-lite"/>
    </source>
</evidence>
<organism evidence="3 4">
    <name type="scientific">Streptomyces lateritius</name>
    <dbReference type="NCBI Taxonomy" id="67313"/>
    <lineage>
        <taxon>Bacteria</taxon>
        <taxon>Bacillati</taxon>
        <taxon>Actinomycetota</taxon>
        <taxon>Actinomycetes</taxon>
        <taxon>Kitasatosporales</taxon>
        <taxon>Streptomycetaceae</taxon>
        <taxon>Streptomyces</taxon>
    </lineage>
</organism>
<dbReference type="InterPro" id="IPR005114">
    <property type="entry name" value="Helicase_assoc"/>
</dbReference>
<comment type="caution">
    <text evidence="3">The sequence shown here is derived from an EMBL/GenBank/DDBJ whole genome shotgun (WGS) entry which is preliminary data.</text>
</comment>
<evidence type="ECO:0000313" key="4">
    <source>
        <dbReference type="Proteomes" id="UP001603013"/>
    </source>
</evidence>
<evidence type="ECO:0000313" key="3">
    <source>
        <dbReference type="EMBL" id="MFF8279719.1"/>
    </source>
</evidence>
<name>A0ABW6YIP3_9ACTN</name>
<accession>A0ABW6YIP3</accession>
<feature type="region of interest" description="Disordered" evidence="1">
    <location>
        <begin position="78"/>
        <end position="153"/>
    </location>
</feature>
<proteinExistence type="predicted"/>
<feature type="domain" description="Helicase-associated" evidence="2">
    <location>
        <begin position="39"/>
        <end position="82"/>
    </location>
</feature>
<sequence>MAALPIRFCREQRLLNAIGITAQTAGHWRPSPRPRPHAEALRHARTWAADHGHLCPPIKTVRDGFPLGKWLDSQRQLAKKRTALSRTSRCSPRSTPGGTLPGPSCGNAPTTTPAPTPTTQQPATGYITSNAAGSSSTPTNNTSSPQPASLQPE</sequence>
<dbReference type="Proteomes" id="UP001603013">
    <property type="component" value="Unassembled WGS sequence"/>
</dbReference>
<keyword evidence="4" id="KW-1185">Reference proteome</keyword>
<dbReference type="RefSeq" id="WP_391936644.1">
    <property type="nucleotide sequence ID" value="NZ_JBIBSM010000016.1"/>
</dbReference>
<protein>
    <submittedName>
        <fullName evidence="3">Helicase associated domain-containing protein</fullName>
    </submittedName>
</protein>
<evidence type="ECO:0000259" key="2">
    <source>
        <dbReference type="Pfam" id="PF03457"/>
    </source>
</evidence>
<dbReference type="Pfam" id="PF03457">
    <property type="entry name" value="HA"/>
    <property type="match status" value="1"/>
</dbReference>
<feature type="compositionally biased region" description="Low complexity" evidence="1">
    <location>
        <begin position="85"/>
        <end position="96"/>
    </location>
</feature>
<feature type="compositionally biased region" description="Low complexity" evidence="1">
    <location>
        <begin position="108"/>
        <end position="153"/>
    </location>
</feature>